<keyword evidence="1" id="KW-0539">Nucleus</keyword>
<dbReference type="SMART" id="SM00501">
    <property type="entry name" value="BRIGHT"/>
    <property type="match status" value="1"/>
</dbReference>
<dbReference type="EMBL" id="JARYMX010000001">
    <property type="protein sequence ID" value="KAJ9564838.1"/>
    <property type="molecule type" value="Genomic_DNA"/>
</dbReference>
<evidence type="ECO:0000259" key="3">
    <source>
        <dbReference type="PROSITE" id="PS50118"/>
    </source>
</evidence>
<dbReference type="InterPro" id="IPR036431">
    <property type="entry name" value="ARID_dom_sf"/>
</dbReference>
<reference evidence="5" key="1">
    <citation type="submission" date="2023-03" db="EMBL/GenBank/DDBJ databases">
        <title>Chromosome-scale reference genome and RAD-based genetic map of yellow starthistle (Centaurea solstitialis) reveal putative structural variation and QTLs associated with invader traits.</title>
        <authorList>
            <person name="Reatini B."/>
            <person name="Cang F.A."/>
            <person name="Jiang Q."/>
            <person name="Mckibben M.T.W."/>
            <person name="Barker M.S."/>
            <person name="Rieseberg L.H."/>
            <person name="Dlugosch K.M."/>
        </authorList>
    </citation>
    <scope>NUCLEOTIDE SEQUENCE</scope>
    <source>
        <strain evidence="5">CAN-66</strain>
        <tissue evidence="5">Leaf</tissue>
    </source>
</reference>
<name>A0AA38TPT3_9ASTR</name>
<dbReference type="GO" id="GO:0005634">
    <property type="term" value="C:nucleus"/>
    <property type="evidence" value="ECO:0007669"/>
    <property type="project" value="UniProtKB-UniRule"/>
</dbReference>
<dbReference type="PROSITE" id="PS50118">
    <property type="entry name" value="HMG_BOX_2"/>
    <property type="match status" value="1"/>
</dbReference>
<protein>
    <submittedName>
        <fullName evidence="5">Uncharacterized protein</fullName>
    </submittedName>
</protein>
<dbReference type="SMART" id="SM01014">
    <property type="entry name" value="ARID"/>
    <property type="match status" value="1"/>
</dbReference>
<evidence type="ECO:0000256" key="2">
    <source>
        <dbReference type="SAM" id="MobiDB-lite"/>
    </source>
</evidence>
<dbReference type="SMART" id="SM00398">
    <property type="entry name" value="HMG"/>
    <property type="match status" value="1"/>
</dbReference>
<dbReference type="GO" id="GO:0003677">
    <property type="term" value="F:DNA binding"/>
    <property type="evidence" value="ECO:0007669"/>
    <property type="project" value="UniProtKB-UniRule"/>
</dbReference>
<dbReference type="PROSITE" id="PS51011">
    <property type="entry name" value="ARID"/>
    <property type="match status" value="1"/>
</dbReference>
<dbReference type="Gene3D" id="1.10.150.60">
    <property type="entry name" value="ARID DNA-binding domain"/>
    <property type="match status" value="1"/>
</dbReference>
<feature type="DNA-binding region" description="HMG box" evidence="1">
    <location>
        <begin position="221"/>
        <end position="294"/>
    </location>
</feature>
<feature type="region of interest" description="Disordered" evidence="2">
    <location>
        <begin position="290"/>
        <end position="312"/>
    </location>
</feature>
<gene>
    <name evidence="5" type="ORF">OSB04_000804</name>
</gene>
<proteinExistence type="predicted"/>
<evidence type="ECO:0000259" key="4">
    <source>
        <dbReference type="PROSITE" id="PS51011"/>
    </source>
</evidence>
<keyword evidence="1" id="KW-0238">DNA-binding</keyword>
<dbReference type="SUPFAM" id="SSF46774">
    <property type="entry name" value="ARID-like"/>
    <property type="match status" value="1"/>
</dbReference>
<dbReference type="Pfam" id="PF00505">
    <property type="entry name" value="HMG_box"/>
    <property type="match status" value="1"/>
</dbReference>
<feature type="domain" description="ARID" evidence="4">
    <location>
        <begin position="42"/>
        <end position="149"/>
    </location>
</feature>
<accession>A0AA38TPT3</accession>
<dbReference type="InterPro" id="IPR036910">
    <property type="entry name" value="HMG_box_dom_sf"/>
</dbReference>
<dbReference type="Gene3D" id="1.10.30.10">
    <property type="entry name" value="High mobility group box domain"/>
    <property type="match status" value="1"/>
</dbReference>
<organism evidence="5 6">
    <name type="scientific">Centaurea solstitialis</name>
    <name type="common">yellow star-thistle</name>
    <dbReference type="NCBI Taxonomy" id="347529"/>
    <lineage>
        <taxon>Eukaryota</taxon>
        <taxon>Viridiplantae</taxon>
        <taxon>Streptophyta</taxon>
        <taxon>Embryophyta</taxon>
        <taxon>Tracheophyta</taxon>
        <taxon>Spermatophyta</taxon>
        <taxon>Magnoliopsida</taxon>
        <taxon>eudicotyledons</taxon>
        <taxon>Gunneridae</taxon>
        <taxon>Pentapetalae</taxon>
        <taxon>asterids</taxon>
        <taxon>campanulids</taxon>
        <taxon>Asterales</taxon>
        <taxon>Asteraceae</taxon>
        <taxon>Carduoideae</taxon>
        <taxon>Cardueae</taxon>
        <taxon>Centaureinae</taxon>
        <taxon>Centaurea</taxon>
    </lineage>
</organism>
<dbReference type="AlphaFoldDB" id="A0AA38TPT3"/>
<dbReference type="InterPro" id="IPR001606">
    <property type="entry name" value="ARID_dom"/>
</dbReference>
<sequence>MVNVFHPHNESGDQGVACSSLTLGGGGPPCLAVSSHFSGKPTAEEDAFYEKLNKLNESSGLSLLSVKLIDRNLSGECFDDSFNFRQSSMDLYQFYKMVTERGGYHQVTKDGKWEEVAFIFDQRNRVPLTPTQFQNLYATILYPFEQAYHYRSPVKHKNAPITCNVSQGSWDLESKKAFLNGSTGKRKFDEDELYRESPLKNIKYCNRGYQEPISETPVKVKEAEKTGCATWVEKLLSDIECERLKRIHGETPSGPIRDMLVEMWRHLSSDDKQPYIEASKKDKERYAREMADYEENKRNQRNQPQTTTQKLVSFSSSMLIDFTKAPPRKADRRAPYATLS</sequence>
<evidence type="ECO:0000313" key="6">
    <source>
        <dbReference type="Proteomes" id="UP001172457"/>
    </source>
</evidence>
<dbReference type="PANTHER" id="PTHR46691:SF5">
    <property type="entry name" value="HMG (HIGH MOBILITY GROUP) BOX PROTEIN"/>
    <property type="match status" value="1"/>
</dbReference>
<evidence type="ECO:0000313" key="5">
    <source>
        <dbReference type="EMBL" id="KAJ9564838.1"/>
    </source>
</evidence>
<dbReference type="Pfam" id="PF01388">
    <property type="entry name" value="ARID"/>
    <property type="match status" value="1"/>
</dbReference>
<feature type="domain" description="HMG box" evidence="3">
    <location>
        <begin position="221"/>
        <end position="294"/>
    </location>
</feature>
<dbReference type="Proteomes" id="UP001172457">
    <property type="component" value="Chromosome 1"/>
</dbReference>
<dbReference type="SUPFAM" id="SSF47095">
    <property type="entry name" value="HMG-box"/>
    <property type="match status" value="1"/>
</dbReference>
<evidence type="ECO:0000256" key="1">
    <source>
        <dbReference type="PROSITE-ProRule" id="PRU00267"/>
    </source>
</evidence>
<dbReference type="PANTHER" id="PTHR46691">
    <property type="entry name" value="HIGH MOBILITY GROUP B PROTEIN 9"/>
    <property type="match status" value="1"/>
</dbReference>
<dbReference type="InterPro" id="IPR009071">
    <property type="entry name" value="HMG_box_dom"/>
</dbReference>
<comment type="caution">
    <text evidence="5">The sequence shown here is derived from an EMBL/GenBank/DDBJ whole genome shotgun (WGS) entry which is preliminary data.</text>
</comment>
<keyword evidence="6" id="KW-1185">Reference proteome</keyword>
<feature type="compositionally biased region" description="Low complexity" evidence="2">
    <location>
        <begin position="301"/>
        <end position="310"/>
    </location>
</feature>